<gene>
    <name evidence="4" type="ORF">EDS130_LOCUS7051</name>
</gene>
<comment type="caution">
    <text evidence="4">The sequence shown here is derived from an EMBL/GenBank/DDBJ whole genome shotgun (WGS) entry which is preliminary data.</text>
</comment>
<dbReference type="PRINTS" id="PR00401">
    <property type="entry name" value="SH2DOMAIN"/>
</dbReference>
<dbReference type="AlphaFoldDB" id="A0A813VMU3"/>
<dbReference type="Gene3D" id="3.30.505.10">
    <property type="entry name" value="SH2 domain"/>
    <property type="match status" value="1"/>
</dbReference>
<name>A0A813VMU3_ADIRI</name>
<dbReference type="Proteomes" id="UP000663852">
    <property type="component" value="Unassembled WGS sequence"/>
</dbReference>
<dbReference type="PROSITE" id="PS50001">
    <property type="entry name" value="SH2"/>
    <property type="match status" value="1"/>
</dbReference>
<keyword evidence="1 2" id="KW-0727">SH2 domain</keyword>
<proteinExistence type="predicted"/>
<dbReference type="InterPro" id="IPR000980">
    <property type="entry name" value="SH2"/>
</dbReference>
<sequence length="355" mass="40292">MFNNRISQLHIFYHILTEMSPTMQSHSIPEESYCAPWDLGVQEEKLRLLNEHHQTSSIKKNSNTTFHLPLTNQQPANISFHRTSSVRGSSKLPSEIPLLPSRDFIANYQSNHNPNIKHGNSSLKKLSNCFHTHTTRTGNISSPKKVTSKCDNQAMSFETALLRFKCLSASIHNNSLPKPGLSYEQPWHEFNASHLHNRHGRSLQKLPNTEEIQQHCMSPAFSSDASYRQADDLATVPIERYFWYHSTMTRRQAESILECRLSGSFLVRQSESGKAADYSLSIKTPTGCMHMRICYCNGFYVLGECSRPFSSVAYMIKYFSQISVPIRGAPHIKLGTPVSRNELLSTSLISTEELL</sequence>
<evidence type="ECO:0000313" key="4">
    <source>
        <dbReference type="EMBL" id="CAF0845595.1"/>
    </source>
</evidence>
<dbReference type="OrthoDB" id="5914531at2759"/>
<evidence type="ECO:0000259" key="3">
    <source>
        <dbReference type="PROSITE" id="PS50001"/>
    </source>
</evidence>
<dbReference type="EMBL" id="CAJNOJ010000021">
    <property type="protein sequence ID" value="CAF0845595.1"/>
    <property type="molecule type" value="Genomic_DNA"/>
</dbReference>
<dbReference type="Pfam" id="PF00017">
    <property type="entry name" value="SH2"/>
    <property type="match status" value="1"/>
</dbReference>
<dbReference type="InterPro" id="IPR051846">
    <property type="entry name" value="SH2_domain_adapters"/>
</dbReference>
<organism evidence="4 5">
    <name type="scientific">Adineta ricciae</name>
    <name type="common">Rotifer</name>
    <dbReference type="NCBI Taxonomy" id="249248"/>
    <lineage>
        <taxon>Eukaryota</taxon>
        <taxon>Metazoa</taxon>
        <taxon>Spiralia</taxon>
        <taxon>Gnathifera</taxon>
        <taxon>Rotifera</taxon>
        <taxon>Eurotatoria</taxon>
        <taxon>Bdelloidea</taxon>
        <taxon>Adinetida</taxon>
        <taxon>Adinetidae</taxon>
        <taxon>Adineta</taxon>
    </lineage>
</organism>
<accession>A0A813VMU3</accession>
<dbReference type="PANTHER" id="PTHR15127">
    <property type="entry name" value="HEAVYWEIGHT, ISOFORM A"/>
    <property type="match status" value="1"/>
</dbReference>
<evidence type="ECO:0000256" key="2">
    <source>
        <dbReference type="PROSITE-ProRule" id="PRU00191"/>
    </source>
</evidence>
<dbReference type="SMART" id="SM00252">
    <property type="entry name" value="SH2"/>
    <property type="match status" value="1"/>
</dbReference>
<protein>
    <recommendedName>
        <fullName evidence="3">SH2 domain-containing protein</fullName>
    </recommendedName>
</protein>
<dbReference type="SUPFAM" id="SSF55550">
    <property type="entry name" value="SH2 domain"/>
    <property type="match status" value="1"/>
</dbReference>
<evidence type="ECO:0000313" key="5">
    <source>
        <dbReference type="Proteomes" id="UP000663852"/>
    </source>
</evidence>
<dbReference type="InterPro" id="IPR036860">
    <property type="entry name" value="SH2_dom_sf"/>
</dbReference>
<evidence type="ECO:0000256" key="1">
    <source>
        <dbReference type="ARBA" id="ARBA00022999"/>
    </source>
</evidence>
<reference evidence="4" key="1">
    <citation type="submission" date="2021-02" db="EMBL/GenBank/DDBJ databases">
        <authorList>
            <person name="Nowell W R."/>
        </authorList>
    </citation>
    <scope>NUCLEOTIDE SEQUENCE</scope>
</reference>
<feature type="domain" description="SH2" evidence="3">
    <location>
        <begin position="243"/>
        <end position="338"/>
    </location>
</feature>
<dbReference type="PANTHER" id="PTHR15127:SF32">
    <property type="entry name" value="HEAVYWEIGHT, ISOFORM A"/>
    <property type="match status" value="1"/>
</dbReference>
<dbReference type="GO" id="GO:0001784">
    <property type="term" value="F:phosphotyrosine residue binding"/>
    <property type="evidence" value="ECO:0007669"/>
    <property type="project" value="TreeGrafter"/>
</dbReference>